<dbReference type="EMBL" id="CM037156">
    <property type="protein sequence ID" value="KAH7838764.1"/>
    <property type="molecule type" value="Genomic_DNA"/>
</dbReference>
<proteinExistence type="predicted"/>
<gene>
    <name evidence="1" type="ORF">Vadar_030853</name>
</gene>
<protein>
    <submittedName>
        <fullName evidence="1">Uncharacterized protein</fullName>
    </submittedName>
</protein>
<evidence type="ECO:0000313" key="1">
    <source>
        <dbReference type="EMBL" id="KAH7838764.1"/>
    </source>
</evidence>
<comment type="caution">
    <text evidence="1">The sequence shown here is derived from an EMBL/GenBank/DDBJ whole genome shotgun (WGS) entry which is preliminary data.</text>
</comment>
<name>A0ACB7XDQ5_9ERIC</name>
<dbReference type="Proteomes" id="UP000828048">
    <property type="component" value="Chromosome 6"/>
</dbReference>
<evidence type="ECO:0000313" key="2">
    <source>
        <dbReference type="Proteomes" id="UP000828048"/>
    </source>
</evidence>
<organism evidence="1 2">
    <name type="scientific">Vaccinium darrowii</name>
    <dbReference type="NCBI Taxonomy" id="229202"/>
    <lineage>
        <taxon>Eukaryota</taxon>
        <taxon>Viridiplantae</taxon>
        <taxon>Streptophyta</taxon>
        <taxon>Embryophyta</taxon>
        <taxon>Tracheophyta</taxon>
        <taxon>Spermatophyta</taxon>
        <taxon>Magnoliopsida</taxon>
        <taxon>eudicotyledons</taxon>
        <taxon>Gunneridae</taxon>
        <taxon>Pentapetalae</taxon>
        <taxon>asterids</taxon>
        <taxon>Ericales</taxon>
        <taxon>Ericaceae</taxon>
        <taxon>Vaccinioideae</taxon>
        <taxon>Vaccinieae</taxon>
        <taxon>Vaccinium</taxon>
    </lineage>
</organism>
<reference evidence="1 2" key="1">
    <citation type="journal article" date="2021" name="Hortic Res">
        <title>High-quality reference genome and annotation aids understanding of berry development for evergreen blueberry (Vaccinium darrowii).</title>
        <authorList>
            <person name="Yu J."/>
            <person name="Hulse-Kemp A.M."/>
            <person name="Babiker E."/>
            <person name="Staton M."/>
        </authorList>
    </citation>
    <scope>NUCLEOTIDE SEQUENCE [LARGE SCALE GENOMIC DNA]</scope>
    <source>
        <strain evidence="2">cv. NJ 8807/NJ 8810</strain>
        <tissue evidence="1">Young leaf</tissue>
    </source>
</reference>
<keyword evidence="2" id="KW-1185">Reference proteome</keyword>
<sequence>MKSRLDQIIVRSLISDSSLCGLLMVIANSKKTFGKDKLRLNLLQEKLKVIQGKPHTPSNFEQEQEVVKEMEILLLRQDMMLHQRSRVNWLLYGDKTLAFFHACINQRRQRNQILMLKSNRGDWIEDEDGIKDLIGNYFTGLFTHSGQRDFSAALSVVPRSITEEMNAKLIQNMTNEEIKNAVFQMGSLKAPEPDRYP</sequence>
<accession>A0ACB7XDQ5</accession>